<evidence type="ECO:0000256" key="1">
    <source>
        <dbReference type="SAM" id="SignalP"/>
    </source>
</evidence>
<proteinExistence type="predicted"/>
<feature type="domain" description="IPT/TIG" evidence="2">
    <location>
        <begin position="48"/>
        <end position="119"/>
    </location>
</feature>
<dbReference type="Proteomes" id="UP000298058">
    <property type="component" value="Unassembled WGS sequence"/>
</dbReference>
<gene>
    <name evidence="3" type="ORF">EHS15_07665</name>
</gene>
<dbReference type="Pfam" id="PF01833">
    <property type="entry name" value="TIG"/>
    <property type="match status" value="1"/>
</dbReference>
<organism evidence="3 4">
    <name type="scientific">Leptospira idonii</name>
    <dbReference type="NCBI Taxonomy" id="1193500"/>
    <lineage>
        <taxon>Bacteria</taxon>
        <taxon>Pseudomonadati</taxon>
        <taxon>Spirochaetota</taxon>
        <taxon>Spirochaetia</taxon>
        <taxon>Leptospirales</taxon>
        <taxon>Leptospiraceae</taxon>
        <taxon>Leptospira</taxon>
    </lineage>
</organism>
<dbReference type="InterPro" id="IPR014756">
    <property type="entry name" value="Ig_E-set"/>
</dbReference>
<dbReference type="InterPro" id="IPR002909">
    <property type="entry name" value="IPT_dom"/>
</dbReference>
<evidence type="ECO:0000313" key="4">
    <source>
        <dbReference type="Proteomes" id="UP000298058"/>
    </source>
</evidence>
<dbReference type="Gene3D" id="2.60.40.10">
    <property type="entry name" value="Immunoglobulins"/>
    <property type="match status" value="1"/>
</dbReference>
<comment type="caution">
    <text evidence="3">The sequence shown here is derived from an EMBL/GenBank/DDBJ whole genome shotgun (WGS) entry which is preliminary data.</text>
</comment>
<protein>
    <recommendedName>
        <fullName evidence="2">IPT/TIG domain-containing protein</fullName>
    </recommendedName>
</protein>
<feature type="chain" id="PRO_5020471039" description="IPT/TIG domain-containing protein" evidence="1">
    <location>
        <begin position="22"/>
        <end position="331"/>
    </location>
</feature>
<dbReference type="RefSeq" id="WP_135759966.1">
    <property type="nucleotide sequence ID" value="NZ_RQHW01000028.1"/>
</dbReference>
<keyword evidence="4" id="KW-1185">Reference proteome</keyword>
<sequence length="331" mass="35223">MKITKLMLTIFLFLVVFSNCKKSKSDDTTPTFLLLYLYQQSNADFADFYPELGFPGTKTTITGSDFIGSASDYTITVGGISATGITPVNASTIQFTMPELSGYNDNTTVNITVTRSGTVLLSKTIRYRPAVEITVNQPNSIVRALSSRDTSSFFKVVVGSSADHLFNAYGYAGANLDFYYLTSPTSSVTTVATSSATDTEFKRVTPLAAGTYYFQVKHISGGNVSYKMSIANSDGVVATSTNNNVNSNGAGSYLCYDSLGTGSANVAGSCDVINAADVANRTGKCTYPSTGGITTRTYYGNGFQTSYAQFTCLTAGNGSMNESESIFKAFP</sequence>
<name>A0A4R9LZ66_9LEPT</name>
<reference evidence="3" key="1">
    <citation type="journal article" date="2019" name="PLoS Negl. Trop. Dis.">
        <title>Revisiting the worldwide diversity of Leptospira species in the environment.</title>
        <authorList>
            <person name="Vincent A.T."/>
            <person name="Schiettekatte O."/>
            <person name="Bourhy P."/>
            <person name="Veyrier F.J."/>
            <person name="Picardeau M."/>
        </authorList>
    </citation>
    <scope>NUCLEOTIDE SEQUENCE [LARGE SCALE GENOMIC DNA]</scope>
    <source>
        <strain evidence="3">201300427</strain>
    </source>
</reference>
<dbReference type="AlphaFoldDB" id="A0A4R9LZ66"/>
<dbReference type="SUPFAM" id="SSF81296">
    <property type="entry name" value="E set domains"/>
    <property type="match status" value="1"/>
</dbReference>
<dbReference type="EMBL" id="RQHW01000028">
    <property type="protein sequence ID" value="TGN19650.1"/>
    <property type="molecule type" value="Genomic_DNA"/>
</dbReference>
<accession>A0A4R9LZ66</accession>
<keyword evidence="1" id="KW-0732">Signal</keyword>
<feature type="signal peptide" evidence="1">
    <location>
        <begin position="1"/>
        <end position="21"/>
    </location>
</feature>
<dbReference type="OrthoDB" id="345027at2"/>
<dbReference type="CDD" id="cd00603">
    <property type="entry name" value="IPT_PCSR"/>
    <property type="match status" value="1"/>
</dbReference>
<evidence type="ECO:0000259" key="2">
    <source>
        <dbReference type="Pfam" id="PF01833"/>
    </source>
</evidence>
<dbReference type="InterPro" id="IPR013783">
    <property type="entry name" value="Ig-like_fold"/>
</dbReference>
<dbReference type="Gene3D" id="2.60.120.380">
    <property type="match status" value="1"/>
</dbReference>
<evidence type="ECO:0000313" key="3">
    <source>
        <dbReference type="EMBL" id="TGN19650.1"/>
    </source>
</evidence>